<comment type="similarity">
    <text evidence="1">Belongs to the LysR transcriptional regulatory family.</text>
</comment>
<feature type="domain" description="HTH lysR-type" evidence="5">
    <location>
        <begin position="2"/>
        <end position="59"/>
    </location>
</feature>
<accession>A0A414NW87</accession>
<dbReference type="Gene3D" id="3.40.190.290">
    <property type="match status" value="1"/>
</dbReference>
<dbReference type="Pfam" id="PF00126">
    <property type="entry name" value="HTH_1"/>
    <property type="match status" value="1"/>
</dbReference>
<sequence>MIDEHEWRSVLQVAKDGTFSAAAKHLYISQPSLSQCIKKVETELGVRLFDRSQTPLALTTAGEIYVRQAKEILRIRQALVQEVADLSELRTGSLTIGSSRTRSACFLIDPLVAFHRQYPGIQLAIKEAPVRTLEEYAAAGTVDFALLYDSSMRADFDSVELCRERTMLALPKSHPLARAYAEDNVQGFPRISFAAMDGEPFIRLQPRRQMAEVYDKLCKISGAEPHVIFEANSIIEASELCAAGLGATLVTDMLVHSWRWKEQAFFFELEEEVEERHLMAVYSRQRQLSLAAQRFIDFLLHD</sequence>
<evidence type="ECO:0000313" key="7">
    <source>
        <dbReference type="Proteomes" id="UP000283442"/>
    </source>
</evidence>
<dbReference type="Gene3D" id="1.10.10.10">
    <property type="entry name" value="Winged helix-like DNA-binding domain superfamily/Winged helix DNA-binding domain"/>
    <property type="match status" value="1"/>
</dbReference>
<dbReference type="InterPro" id="IPR000847">
    <property type="entry name" value="LysR_HTH_N"/>
</dbReference>
<evidence type="ECO:0000256" key="3">
    <source>
        <dbReference type="ARBA" id="ARBA00023125"/>
    </source>
</evidence>
<dbReference type="GO" id="GO:0003700">
    <property type="term" value="F:DNA-binding transcription factor activity"/>
    <property type="evidence" value="ECO:0007669"/>
    <property type="project" value="InterPro"/>
</dbReference>
<proteinExistence type="inferred from homology"/>
<keyword evidence="3" id="KW-0238">DNA-binding</keyword>
<organism evidence="6 7">
    <name type="scientific">Mitsuokella multacida</name>
    <dbReference type="NCBI Taxonomy" id="52226"/>
    <lineage>
        <taxon>Bacteria</taxon>
        <taxon>Bacillati</taxon>
        <taxon>Bacillota</taxon>
        <taxon>Negativicutes</taxon>
        <taxon>Selenomonadales</taxon>
        <taxon>Selenomonadaceae</taxon>
        <taxon>Mitsuokella</taxon>
    </lineage>
</organism>
<dbReference type="InterPro" id="IPR005119">
    <property type="entry name" value="LysR_subst-bd"/>
</dbReference>
<reference evidence="6 7" key="1">
    <citation type="submission" date="2018-08" db="EMBL/GenBank/DDBJ databases">
        <title>A genome reference for cultivated species of the human gut microbiota.</title>
        <authorList>
            <person name="Zou Y."/>
            <person name="Xue W."/>
            <person name="Luo G."/>
        </authorList>
    </citation>
    <scope>NUCLEOTIDE SEQUENCE [LARGE SCALE GENOMIC DNA]</scope>
    <source>
        <strain evidence="6 7">AM25-21AC</strain>
    </source>
</reference>
<dbReference type="Proteomes" id="UP000283442">
    <property type="component" value="Unassembled WGS sequence"/>
</dbReference>
<evidence type="ECO:0000256" key="1">
    <source>
        <dbReference type="ARBA" id="ARBA00009437"/>
    </source>
</evidence>
<dbReference type="EMBL" id="QRHE01000007">
    <property type="protein sequence ID" value="RHF51321.1"/>
    <property type="molecule type" value="Genomic_DNA"/>
</dbReference>
<dbReference type="InterPro" id="IPR036388">
    <property type="entry name" value="WH-like_DNA-bd_sf"/>
</dbReference>
<dbReference type="GO" id="GO:0032993">
    <property type="term" value="C:protein-DNA complex"/>
    <property type="evidence" value="ECO:0007669"/>
    <property type="project" value="TreeGrafter"/>
</dbReference>
<dbReference type="PANTHER" id="PTHR30346:SF28">
    <property type="entry name" value="HTH-TYPE TRANSCRIPTIONAL REGULATOR CYNR"/>
    <property type="match status" value="1"/>
</dbReference>
<dbReference type="RefSeq" id="WP_118176285.1">
    <property type="nucleotide sequence ID" value="NZ_JAQEAO010000043.1"/>
</dbReference>
<dbReference type="Pfam" id="PF03466">
    <property type="entry name" value="LysR_substrate"/>
    <property type="match status" value="1"/>
</dbReference>
<dbReference type="InterPro" id="IPR036390">
    <property type="entry name" value="WH_DNA-bd_sf"/>
</dbReference>
<dbReference type="SUPFAM" id="SSF53850">
    <property type="entry name" value="Periplasmic binding protein-like II"/>
    <property type="match status" value="1"/>
</dbReference>
<keyword evidence="2" id="KW-0805">Transcription regulation</keyword>
<comment type="caution">
    <text evidence="6">The sequence shown here is derived from an EMBL/GenBank/DDBJ whole genome shotgun (WGS) entry which is preliminary data.</text>
</comment>
<dbReference type="OrthoDB" id="9803735at2"/>
<dbReference type="SUPFAM" id="SSF46785">
    <property type="entry name" value="Winged helix' DNA-binding domain"/>
    <property type="match status" value="1"/>
</dbReference>
<dbReference type="GO" id="GO:0003677">
    <property type="term" value="F:DNA binding"/>
    <property type="evidence" value="ECO:0007669"/>
    <property type="project" value="UniProtKB-KW"/>
</dbReference>
<evidence type="ECO:0000313" key="6">
    <source>
        <dbReference type="EMBL" id="RHF51321.1"/>
    </source>
</evidence>
<gene>
    <name evidence="6" type="ORF">DW674_08045</name>
</gene>
<dbReference type="FunFam" id="1.10.10.10:FF:000001">
    <property type="entry name" value="LysR family transcriptional regulator"/>
    <property type="match status" value="1"/>
</dbReference>
<evidence type="ECO:0000256" key="2">
    <source>
        <dbReference type="ARBA" id="ARBA00023015"/>
    </source>
</evidence>
<evidence type="ECO:0000256" key="4">
    <source>
        <dbReference type="ARBA" id="ARBA00023163"/>
    </source>
</evidence>
<dbReference type="PRINTS" id="PR00039">
    <property type="entry name" value="HTHLYSR"/>
</dbReference>
<dbReference type="PANTHER" id="PTHR30346">
    <property type="entry name" value="TRANSCRIPTIONAL DUAL REGULATOR HCAR-RELATED"/>
    <property type="match status" value="1"/>
</dbReference>
<name>A0A414NW87_9FIRM</name>
<keyword evidence="4" id="KW-0804">Transcription</keyword>
<dbReference type="PROSITE" id="PS50931">
    <property type="entry name" value="HTH_LYSR"/>
    <property type="match status" value="1"/>
</dbReference>
<protein>
    <submittedName>
        <fullName evidence="6">LysR family transcriptional regulator</fullName>
    </submittedName>
</protein>
<dbReference type="AlphaFoldDB" id="A0A414NW87"/>
<evidence type="ECO:0000259" key="5">
    <source>
        <dbReference type="PROSITE" id="PS50931"/>
    </source>
</evidence>
<dbReference type="CDD" id="cd05466">
    <property type="entry name" value="PBP2_LTTR_substrate"/>
    <property type="match status" value="1"/>
</dbReference>